<dbReference type="InterPro" id="IPR018060">
    <property type="entry name" value="HTH_AraC"/>
</dbReference>
<dbReference type="InterPro" id="IPR009057">
    <property type="entry name" value="Homeodomain-like_sf"/>
</dbReference>
<dbReference type="EMBL" id="JAGGDJ010000061">
    <property type="protein sequence ID" value="MBO7748514.1"/>
    <property type="molecule type" value="Genomic_DNA"/>
</dbReference>
<dbReference type="RefSeq" id="WP_208851066.1">
    <property type="nucleotide sequence ID" value="NZ_JAGGDJ010000061.1"/>
</dbReference>
<dbReference type="SMART" id="SM00342">
    <property type="entry name" value="HTH_ARAC"/>
    <property type="match status" value="1"/>
</dbReference>
<dbReference type="PANTHER" id="PTHR43280">
    <property type="entry name" value="ARAC-FAMILY TRANSCRIPTIONAL REGULATOR"/>
    <property type="match status" value="1"/>
</dbReference>
<dbReference type="PROSITE" id="PS00041">
    <property type="entry name" value="HTH_ARAC_FAMILY_1"/>
    <property type="match status" value="1"/>
</dbReference>
<dbReference type="PANTHER" id="PTHR43280:SF10">
    <property type="entry name" value="REGULATORY PROTEIN POCR"/>
    <property type="match status" value="1"/>
</dbReference>
<evidence type="ECO:0000259" key="4">
    <source>
        <dbReference type="PROSITE" id="PS01124"/>
    </source>
</evidence>
<evidence type="ECO:0000256" key="3">
    <source>
        <dbReference type="ARBA" id="ARBA00023163"/>
    </source>
</evidence>
<proteinExistence type="predicted"/>
<dbReference type="PRINTS" id="PR00032">
    <property type="entry name" value="HTHARAC"/>
</dbReference>
<organism evidence="5 6">
    <name type="scientific">Paenibacillus artemisiicola</name>
    <dbReference type="NCBI Taxonomy" id="1172618"/>
    <lineage>
        <taxon>Bacteria</taxon>
        <taxon>Bacillati</taxon>
        <taxon>Bacillota</taxon>
        <taxon>Bacilli</taxon>
        <taxon>Bacillales</taxon>
        <taxon>Paenibacillaceae</taxon>
        <taxon>Paenibacillus</taxon>
    </lineage>
</organism>
<reference evidence="5 6" key="1">
    <citation type="submission" date="2021-03" db="EMBL/GenBank/DDBJ databases">
        <title>Paenibacillus artemisicola MWE-103 whole genome sequence.</title>
        <authorList>
            <person name="Ham Y.J."/>
        </authorList>
    </citation>
    <scope>NUCLEOTIDE SEQUENCE [LARGE SCALE GENOMIC DNA]</scope>
    <source>
        <strain evidence="5 6">MWE-103</strain>
    </source>
</reference>
<dbReference type="SUPFAM" id="SSF46689">
    <property type="entry name" value="Homeodomain-like"/>
    <property type="match status" value="2"/>
</dbReference>
<feature type="non-terminal residue" evidence="5">
    <location>
        <position position="1"/>
    </location>
</feature>
<protein>
    <submittedName>
        <fullName evidence="5">Helix-turn-helix domain-containing protein</fullName>
    </submittedName>
</protein>
<keyword evidence="2" id="KW-0238">DNA-binding</keyword>
<keyword evidence="6" id="KW-1185">Reference proteome</keyword>
<dbReference type="PROSITE" id="PS01124">
    <property type="entry name" value="HTH_ARAC_FAMILY_2"/>
    <property type="match status" value="1"/>
</dbReference>
<dbReference type="Pfam" id="PF12833">
    <property type="entry name" value="HTH_18"/>
    <property type="match status" value="1"/>
</dbReference>
<evidence type="ECO:0000256" key="1">
    <source>
        <dbReference type="ARBA" id="ARBA00023015"/>
    </source>
</evidence>
<gene>
    <name evidence="5" type="ORF">I8J29_30500</name>
</gene>
<dbReference type="Proteomes" id="UP000670947">
    <property type="component" value="Unassembled WGS sequence"/>
</dbReference>
<dbReference type="InterPro" id="IPR020449">
    <property type="entry name" value="Tscrpt_reg_AraC-type_HTH"/>
</dbReference>
<feature type="domain" description="HTH araC/xylS-type" evidence="4">
    <location>
        <begin position="170"/>
        <end position="268"/>
    </location>
</feature>
<evidence type="ECO:0000313" key="6">
    <source>
        <dbReference type="Proteomes" id="UP000670947"/>
    </source>
</evidence>
<sequence>HGIAALPPDAGPTRGDAAADAPGLYRRAQAALAYAFHAEWRGTVDADDVLPPAKPVFRFDGEQLFEALQEPDPSAAEALCADAFRELAAGGRCEPRLMRDYAALTLMKLKSRTRDIIDPRVGSVVTETAVSDVPACRSAEALIALLLGSLREVHKSLHERKQGRSELIVDQCLGWIQERFAEDLTLEAAAERFHFNASYFSTLLKARTGRSFSEHVTDARIRRAKELLLAGQLRIYEIAEQCGYRDTKYFTRMFKRQVGLSPEAYKHAAPRANEGGETP</sequence>
<dbReference type="InterPro" id="IPR018062">
    <property type="entry name" value="HTH_AraC-typ_CS"/>
</dbReference>
<accession>A0ABS3WJL5</accession>
<comment type="caution">
    <text evidence="5">The sequence shown here is derived from an EMBL/GenBank/DDBJ whole genome shotgun (WGS) entry which is preliminary data.</text>
</comment>
<evidence type="ECO:0000313" key="5">
    <source>
        <dbReference type="EMBL" id="MBO7748514.1"/>
    </source>
</evidence>
<dbReference type="Gene3D" id="1.10.10.60">
    <property type="entry name" value="Homeodomain-like"/>
    <property type="match status" value="2"/>
</dbReference>
<keyword evidence="1" id="KW-0805">Transcription regulation</keyword>
<name>A0ABS3WJL5_9BACL</name>
<keyword evidence="3" id="KW-0804">Transcription</keyword>
<evidence type="ECO:0000256" key="2">
    <source>
        <dbReference type="ARBA" id="ARBA00023125"/>
    </source>
</evidence>